<protein>
    <submittedName>
        <fullName evidence="6">Formate/nitrite transporter family protein</fullName>
    </submittedName>
</protein>
<reference evidence="6" key="1">
    <citation type="journal article" date="2024" name="Syst. Appl. Microbiol.">
        <title>First single-strain enrichments of Electrothrix cable bacteria, description of E. aestuarii sp. nov. and E. rattekaaiensis sp. nov., and proposal of a cable bacteria taxonomy following the rules of the SeqCode.</title>
        <authorList>
            <person name="Plum-Jensen L.E."/>
            <person name="Schramm A."/>
            <person name="Marshall I.P.G."/>
        </authorList>
    </citation>
    <scope>NUCLEOTIDE SEQUENCE</scope>
    <source>
        <strain evidence="6">Rat1</strain>
    </source>
</reference>
<dbReference type="InterPro" id="IPR023271">
    <property type="entry name" value="Aquaporin-like"/>
</dbReference>
<dbReference type="GO" id="GO:0015499">
    <property type="term" value="F:formate transmembrane transporter activity"/>
    <property type="evidence" value="ECO:0007669"/>
    <property type="project" value="TreeGrafter"/>
</dbReference>
<evidence type="ECO:0000313" key="6">
    <source>
        <dbReference type="EMBL" id="XCN72328.1"/>
    </source>
</evidence>
<sequence length="302" mass="32985">MTEENKKLVDRLGSPLKLRTQTERAAERTQEDHDFVPVIIKRTDEGVRHPDDVLEKAITEGLEQIQRPFLSLALSSVAAALLLSFSVMAVAVMTTLMIDLQQPLLIRLAMALVYPLGFIICIISGTELFTEHTATAVYPVLEGKAGRRELLRLWFIVILGNMVGALIGALLLTGTDQVIQAKRGYIHIAHHLIQYDNVSLLFSAVLAGWLMALGGWLVLATTPALSQILCVYIVTFLIGLGGLHHSIAGSVEMFTALLISDHFTLLQGLRFIGLAMLGNLIGGSVFVAILNYGHIRKTQGLV</sequence>
<dbReference type="Pfam" id="PF01226">
    <property type="entry name" value="Form_Nir_trans"/>
    <property type="match status" value="1"/>
</dbReference>
<organism evidence="6">
    <name type="scientific">Candidatus Electrothrix aestuarii</name>
    <dbReference type="NCBI Taxonomy" id="3062594"/>
    <lineage>
        <taxon>Bacteria</taxon>
        <taxon>Pseudomonadati</taxon>
        <taxon>Thermodesulfobacteriota</taxon>
        <taxon>Desulfobulbia</taxon>
        <taxon>Desulfobulbales</taxon>
        <taxon>Desulfobulbaceae</taxon>
        <taxon>Candidatus Electrothrix</taxon>
    </lineage>
</organism>
<reference evidence="6" key="2">
    <citation type="submission" date="2024-06" db="EMBL/GenBank/DDBJ databases">
        <authorList>
            <person name="Plum-Jensen L.E."/>
            <person name="Schramm A."/>
            <person name="Marshall I.P.G."/>
        </authorList>
    </citation>
    <scope>NUCLEOTIDE SEQUENCE</scope>
    <source>
        <strain evidence="6">Rat1</strain>
    </source>
</reference>
<feature type="transmembrane region" description="Helical" evidence="5">
    <location>
        <begin position="150"/>
        <end position="172"/>
    </location>
</feature>
<feature type="transmembrane region" description="Helical" evidence="5">
    <location>
        <begin position="104"/>
        <end position="129"/>
    </location>
</feature>
<evidence type="ECO:0000256" key="1">
    <source>
        <dbReference type="ARBA" id="ARBA00004141"/>
    </source>
</evidence>
<accession>A0AAU8LTZ4</accession>
<evidence type="ECO:0000256" key="5">
    <source>
        <dbReference type="SAM" id="Phobius"/>
    </source>
</evidence>
<dbReference type="KEGG" id="eaj:Q3M24_18800"/>
<name>A0AAU8LTZ4_9BACT</name>
<gene>
    <name evidence="6" type="ORF">Q3M24_18800</name>
</gene>
<evidence type="ECO:0000256" key="4">
    <source>
        <dbReference type="ARBA" id="ARBA00023136"/>
    </source>
</evidence>
<comment type="subcellular location">
    <subcellularLocation>
        <location evidence="1">Membrane</location>
        <topology evidence="1">Multi-pass membrane protein</topology>
    </subcellularLocation>
</comment>
<keyword evidence="4 5" id="KW-0472">Membrane</keyword>
<feature type="transmembrane region" description="Helical" evidence="5">
    <location>
        <begin position="271"/>
        <end position="292"/>
    </location>
</feature>
<dbReference type="EMBL" id="CP159373">
    <property type="protein sequence ID" value="XCN72328.1"/>
    <property type="molecule type" value="Genomic_DNA"/>
</dbReference>
<dbReference type="Gene3D" id="1.20.1080.10">
    <property type="entry name" value="Glycerol uptake facilitator protein"/>
    <property type="match status" value="1"/>
</dbReference>
<dbReference type="AlphaFoldDB" id="A0AAU8LTZ4"/>
<dbReference type="PANTHER" id="PTHR30520:SF2">
    <property type="entry name" value="INNER MEMBRANE PROTEIN YFDC"/>
    <property type="match status" value="1"/>
</dbReference>
<dbReference type="GO" id="GO:0005886">
    <property type="term" value="C:plasma membrane"/>
    <property type="evidence" value="ECO:0007669"/>
    <property type="project" value="TreeGrafter"/>
</dbReference>
<feature type="transmembrane region" description="Helical" evidence="5">
    <location>
        <begin position="231"/>
        <end position="251"/>
    </location>
</feature>
<evidence type="ECO:0000256" key="3">
    <source>
        <dbReference type="ARBA" id="ARBA00022989"/>
    </source>
</evidence>
<keyword evidence="2 5" id="KW-0812">Transmembrane</keyword>
<feature type="transmembrane region" description="Helical" evidence="5">
    <location>
        <begin position="200"/>
        <end position="219"/>
    </location>
</feature>
<dbReference type="InterPro" id="IPR000292">
    <property type="entry name" value="For/NO2_transpt"/>
</dbReference>
<evidence type="ECO:0000256" key="2">
    <source>
        <dbReference type="ARBA" id="ARBA00022692"/>
    </source>
</evidence>
<feature type="transmembrane region" description="Helical" evidence="5">
    <location>
        <begin position="72"/>
        <end position="98"/>
    </location>
</feature>
<proteinExistence type="predicted"/>
<dbReference type="PANTHER" id="PTHR30520">
    <property type="entry name" value="FORMATE TRANSPORTER-RELATED"/>
    <property type="match status" value="1"/>
</dbReference>
<keyword evidence="3 5" id="KW-1133">Transmembrane helix</keyword>